<feature type="domain" description="CBS" evidence="3">
    <location>
        <begin position="231"/>
        <end position="288"/>
    </location>
</feature>
<feature type="transmembrane region" description="Helical" evidence="2">
    <location>
        <begin position="12"/>
        <end position="31"/>
    </location>
</feature>
<feature type="transmembrane region" description="Helical" evidence="2">
    <location>
        <begin position="37"/>
        <end position="54"/>
    </location>
</feature>
<evidence type="ECO:0000313" key="4">
    <source>
        <dbReference type="EMBL" id="EEW26460.1"/>
    </source>
</evidence>
<dbReference type="InterPro" id="IPR058581">
    <property type="entry name" value="TM_HPP"/>
</dbReference>
<keyword evidence="2" id="KW-0472">Membrane</keyword>
<dbReference type="InterPro" id="IPR000644">
    <property type="entry name" value="CBS_dom"/>
</dbReference>
<organism evidence="4 5">
    <name type="scientific">Rhodobacter ferrooxidans</name>
    <dbReference type="NCBI Taxonomy" id="371731"/>
    <lineage>
        <taxon>Bacteria</taxon>
        <taxon>Pseudomonadati</taxon>
        <taxon>Pseudomonadota</taxon>
        <taxon>Alphaproteobacteria</taxon>
        <taxon>Rhodobacterales</taxon>
        <taxon>Rhodobacter group</taxon>
        <taxon>Rhodobacter</taxon>
    </lineage>
</organism>
<dbReference type="InterPro" id="IPR007065">
    <property type="entry name" value="HPP"/>
</dbReference>
<name>C8RY62_9RHOB</name>
<comment type="caution">
    <text evidence="4">The sequence shown here is derived from an EMBL/GenBank/DDBJ whole genome shotgun (WGS) entry which is preliminary data.</text>
</comment>
<keyword evidence="2" id="KW-1133">Transmembrane helix</keyword>
<dbReference type="Proteomes" id="UP000010121">
    <property type="component" value="Unassembled WGS sequence"/>
</dbReference>
<keyword evidence="1" id="KW-0129">CBS domain</keyword>
<sequence length="350" mass="35663">MSRPAPREAVRAAIGCGLALVFCGGLLLWAYPHDPGGFVLIAPLGATAFLLIAVPNSPLAQPWSALVGNTLAGLIGAGVVHLALPVPLAAGLAVGLSVLAMALSRAMHPPAGAVALLAVLNAPFTLQLGLGFALVPVALDTALLIGFAVAWNHATGRVYPFRLPPATSPHATADAAPERRLLPPPDHLETLLAQMNLGANIGVEDFSRLLVAAEADAATQRLGGLTCGAVMSRDLITVGADASLRQAAALFRQHGLKTLPVTGDAVLLGMLSLIDVIPPADPADPVRLHMSTDVQPVSPLAPVATLIRQLADSGQQAAPVVEAGRLAGLITRSDLIAVLARQGLGGTLTD</sequence>
<gene>
    <name evidence="4" type="ORF">Rsw2DRAFT_0740</name>
</gene>
<evidence type="ECO:0000259" key="3">
    <source>
        <dbReference type="PROSITE" id="PS51371"/>
    </source>
</evidence>
<evidence type="ECO:0000256" key="1">
    <source>
        <dbReference type="PROSITE-ProRule" id="PRU00703"/>
    </source>
</evidence>
<dbReference type="SMART" id="SM00116">
    <property type="entry name" value="CBS"/>
    <property type="match status" value="2"/>
</dbReference>
<evidence type="ECO:0000313" key="5">
    <source>
        <dbReference type="Proteomes" id="UP000010121"/>
    </source>
</evidence>
<dbReference type="EMBL" id="ACYY01000003">
    <property type="protein sequence ID" value="EEW26460.1"/>
    <property type="molecule type" value="Genomic_DNA"/>
</dbReference>
<feature type="domain" description="CBS" evidence="3">
    <location>
        <begin position="290"/>
        <end position="348"/>
    </location>
</feature>
<dbReference type="Gene3D" id="3.10.580.10">
    <property type="entry name" value="CBS-domain"/>
    <property type="match status" value="2"/>
</dbReference>
<evidence type="ECO:0000256" key="2">
    <source>
        <dbReference type="SAM" id="Phobius"/>
    </source>
</evidence>
<dbReference type="PANTHER" id="PTHR33741:SF5">
    <property type="entry name" value="TRANSMEMBRANE PROTEIN DDB_G0269096-RELATED"/>
    <property type="match status" value="1"/>
</dbReference>
<reference evidence="4 5" key="1">
    <citation type="submission" date="2009-08" db="EMBL/GenBank/DDBJ databases">
        <title>The draft genome of Rhodobacter sp. SW2.</title>
        <authorList>
            <consortium name="US DOE Joint Genome Institute (JGI-PGF)"/>
            <person name="Lucas S."/>
            <person name="Copeland A."/>
            <person name="Lapidus A."/>
            <person name="Glavina del Rio T."/>
            <person name="Tice H."/>
            <person name="Bruce D."/>
            <person name="Goodwin L."/>
            <person name="Pitluck S."/>
            <person name="Larimer F."/>
            <person name="Land M.L."/>
            <person name="Hauser L."/>
            <person name="Emerson D."/>
        </authorList>
    </citation>
    <scope>NUCLEOTIDE SEQUENCE [LARGE SCALE GENOMIC DNA]</scope>
    <source>
        <strain evidence="4 5">SW2</strain>
    </source>
</reference>
<dbReference type="PROSITE" id="PS51371">
    <property type="entry name" value="CBS"/>
    <property type="match status" value="2"/>
</dbReference>
<dbReference type="Pfam" id="PF00571">
    <property type="entry name" value="CBS"/>
    <property type="match status" value="2"/>
</dbReference>
<feature type="transmembrane region" description="Helical" evidence="2">
    <location>
        <begin position="128"/>
        <end position="151"/>
    </location>
</feature>
<keyword evidence="2" id="KW-0812">Transmembrane</keyword>
<keyword evidence="5" id="KW-1185">Reference proteome</keyword>
<dbReference type="Pfam" id="PF04982">
    <property type="entry name" value="TM_HPP"/>
    <property type="match status" value="1"/>
</dbReference>
<dbReference type="PANTHER" id="PTHR33741">
    <property type="entry name" value="TRANSMEMBRANE PROTEIN DDB_G0269096-RELATED"/>
    <property type="match status" value="1"/>
</dbReference>
<dbReference type="eggNOG" id="COG3448">
    <property type="taxonomic scope" value="Bacteria"/>
</dbReference>
<dbReference type="STRING" id="371731.Rsw2DRAFT_0740"/>
<dbReference type="SUPFAM" id="SSF54631">
    <property type="entry name" value="CBS-domain pair"/>
    <property type="match status" value="1"/>
</dbReference>
<dbReference type="AlphaFoldDB" id="C8RY62"/>
<dbReference type="InterPro" id="IPR046342">
    <property type="entry name" value="CBS_dom_sf"/>
</dbReference>
<accession>C8RY62</accession>
<protein>
    <submittedName>
        <fullName evidence="4">CBS domain containing membrane protein</fullName>
    </submittedName>
</protein>
<proteinExistence type="predicted"/>